<evidence type="ECO:0000256" key="4">
    <source>
        <dbReference type="ARBA" id="ARBA00022729"/>
    </source>
</evidence>
<dbReference type="Proteomes" id="UP000323164">
    <property type="component" value="Unassembled WGS sequence"/>
</dbReference>
<accession>A0A5D8Z932</accession>
<dbReference type="NCBIfam" id="TIGR01256">
    <property type="entry name" value="modA"/>
    <property type="match status" value="1"/>
</dbReference>
<sequence>MAALTRFALLVCAALAFATAARAAAPLTVFAASSLKETLDEAGALYGRTHAVPVRISYGASSALARQVEEGAPADVFISADRDWMDVVQKEHLIDARTRRDVAGNALVLIAPASREALPITPRRGLDLRPRLGRDGRIALALTASVPAGRYARAVLQSLDMWAPLQGRVVEAENVRAALELVARGEAALGIVYATDALAEPRVRVLARLPADPRAPIAYPAARVAASRHPQAAGFVAWLRSPAGQAIFRRHGFLPPA</sequence>
<keyword evidence="4 7" id="KW-0732">Signal</keyword>
<dbReference type="OrthoDB" id="9785015at2"/>
<dbReference type="GO" id="GO:0015689">
    <property type="term" value="P:molybdate ion transport"/>
    <property type="evidence" value="ECO:0007669"/>
    <property type="project" value="InterPro"/>
</dbReference>
<keyword evidence="3 6" id="KW-0479">Metal-binding</keyword>
<proteinExistence type="inferred from homology"/>
<evidence type="ECO:0000256" key="2">
    <source>
        <dbReference type="ARBA" id="ARBA00022505"/>
    </source>
</evidence>
<dbReference type="GO" id="GO:0046872">
    <property type="term" value="F:metal ion binding"/>
    <property type="evidence" value="ECO:0007669"/>
    <property type="project" value="UniProtKB-KW"/>
</dbReference>
<evidence type="ECO:0000256" key="7">
    <source>
        <dbReference type="SAM" id="SignalP"/>
    </source>
</evidence>
<dbReference type="GO" id="GO:0030973">
    <property type="term" value="F:molybdate ion binding"/>
    <property type="evidence" value="ECO:0007669"/>
    <property type="project" value="TreeGrafter"/>
</dbReference>
<keyword evidence="9" id="KW-1185">Reference proteome</keyword>
<dbReference type="AlphaFoldDB" id="A0A5D8Z932"/>
<dbReference type="PANTHER" id="PTHR30632:SF17">
    <property type="entry name" value="MOLYBDATE-BINDING PROTEIN MODA"/>
    <property type="match status" value="1"/>
</dbReference>
<feature type="signal peptide" evidence="7">
    <location>
        <begin position="1"/>
        <end position="23"/>
    </location>
</feature>
<feature type="binding site" evidence="6">
    <location>
        <position position="193"/>
    </location>
    <ligand>
        <name>molybdate</name>
        <dbReference type="ChEBI" id="CHEBI:36264"/>
    </ligand>
</feature>
<feature type="binding site" evidence="6">
    <location>
        <position position="61"/>
    </location>
    <ligand>
        <name>molybdate</name>
        <dbReference type="ChEBI" id="CHEBI:36264"/>
    </ligand>
</feature>
<feature type="binding site" evidence="6">
    <location>
        <position position="34"/>
    </location>
    <ligand>
        <name>molybdate</name>
        <dbReference type="ChEBI" id="CHEBI:36264"/>
    </ligand>
</feature>
<reference evidence="8 9" key="1">
    <citation type="submission" date="2019-08" db="EMBL/GenBank/DDBJ databases">
        <title>Draft genome sequence of Lysobacter sp. UKS-15.</title>
        <authorList>
            <person name="Im W.-T."/>
        </authorList>
    </citation>
    <scope>NUCLEOTIDE SEQUENCE [LARGE SCALE GENOMIC DNA]</scope>
    <source>
        <strain evidence="8 9">UKS-15</strain>
    </source>
</reference>
<gene>
    <name evidence="8" type="primary">modA</name>
    <name evidence="8" type="ORF">FW784_02095</name>
</gene>
<dbReference type="Gene3D" id="3.40.190.10">
    <property type="entry name" value="Periplasmic binding protein-like II"/>
    <property type="match status" value="2"/>
</dbReference>
<evidence type="ECO:0000256" key="1">
    <source>
        <dbReference type="ARBA" id="ARBA00009175"/>
    </source>
</evidence>
<protein>
    <submittedName>
        <fullName evidence="8">Molybdate ABC transporter substrate-binding protein</fullName>
    </submittedName>
</protein>
<dbReference type="GO" id="GO:1901359">
    <property type="term" value="F:tungstate binding"/>
    <property type="evidence" value="ECO:0007669"/>
    <property type="project" value="UniProtKB-ARBA"/>
</dbReference>
<keyword evidence="2 6" id="KW-0500">Molybdenum</keyword>
<comment type="caution">
    <text evidence="8">The sequence shown here is derived from an EMBL/GenBank/DDBJ whole genome shotgun (WGS) entry which is preliminary data.</text>
</comment>
<organism evidence="8 9">
    <name type="scientific">Cognatilysobacter lacus</name>
    <dbReference type="NCBI Taxonomy" id="1643323"/>
    <lineage>
        <taxon>Bacteria</taxon>
        <taxon>Pseudomonadati</taxon>
        <taxon>Pseudomonadota</taxon>
        <taxon>Gammaproteobacteria</taxon>
        <taxon>Lysobacterales</taxon>
        <taxon>Lysobacteraceae</taxon>
        <taxon>Cognatilysobacter</taxon>
    </lineage>
</organism>
<feature type="chain" id="PRO_5022687344" evidence="7">
    <location>
        <begin position="24"/>
        <end position="257"/>
    </location>
</feature>
<dbReference type="PANTHER" id="PTHR30632">
    <property type="entry name" value="MOLYBDATE-BINDING PERIPLASMIC PROTEIN"/>
    <property type="match status" value="1"/>
</dbReference>
<evidence type="ECO:0000313" key="8">
    <source>
        <dbReference type="EMBL" id="TZF91339.1"/>
    </source>
</evidence>
<evidence type="ECO:0000313" key="9">
    <source>
        <dbReference type="Proteomes" id="UP000323164"/>
    </source>
</evidence>
<evidence type="ECO:0000256" key="3">
    <source>
        <dbReference type="ARBA" id="ARBA00022723"/>
    </source>
</evidence>
<evidence type="ECO:0000256" key="6">
    <source>
        <dbReference type="PIRSR" id="PIRSR004846-1"/>
    </source>
</evidence>
<name>A0A5D8Z932_9GAMM</name>
<dbReference type="EMBL" id="VTRV01000011">
    <property type="protein sequence ID" value="TZF91339.1"/>
    <property type="molecule type" value="Genomic_DNA"/>
</dbReference>
<comment type="similarity">
    <text evidence="1">Belongs to the bacterial solute-binding protein ModA family.</text>
</comment>
<dbReference type="FunFam" id="3.40.190.10:FF:000035">
    <property type="entry name" value="Molybdate ABC transporter substrate-binding protein"/>
    <property type="match status" value="1"/>
</dbReference>
<dbReference type="Pfam" id="PF13531">
    <property type="entry name" value="SBP_bac_11"/>
    <property type="match status" value="1"/>
</dbReference>
<comment type="subunit">
    <text evidence="5">The complex is composed of two ATP-binding proteins (ModC), two transmembrane proteins (ModB) and a solute-binding protein (ModA).</text>
</comment>
<dbReference type="SUPFAM" id="SSF53850">
    <property type="entry name" value="Periplasmic binding protein-like II"/>
    <property type="match status" value="1"/>
</dbReference>
<dbReference type="InterPro" id="IPR005950">
    <property type="entry name" value="ModA"/>
</dbReference>
<dbReference type="InterPro" id="IPR050682">
    <property type="entry name" value="ModA/WtpA"/>
</dbReference>
<feature type="binding site" evidence="6">
    <location>
        <position position="148"/>
    </location>
    <ligand>
        <name>molybdate</name>
        <dbReference type="ChEBI" id="CHEBI:36264"/>
    </ligand>
</feature>
<feature type="binding site" evidence="6">
    <location>
        <position position="175"/>
    </location>
    <ligand>
        <name>molybdate</name>
        <dbReference type="ChEBI" id="CHEBI:36264"/>
    </ligand>
</feature>
<evidence type="ECO:0000256" key="5">
    <source>
        <dbReference type="ARBA" id="ARBA00062515"/>
    </source>
</evidence>
<dbReference type="GO" id="GO:0030288">
    <property type="term" value="C:outer membrane-bounded periplasmic space"/>
    <property type="evidence" value="ECO:0007669"/>
    <property type="project" value="TreeGrafter"/>
</dbReference>
<dbReference type="PIRSF" id="PIRSF004846">
    <property type="entry name" value="ModA"/>
    <property type="match status" value="1"/>
</dbReference>
<dbReference type="RefSeq" id="WP_149351703.1">
    <property type="nucleotide sequence ID" value="NZ_VTRV01000011.1"/>
</dbReference>